<dbReference type="SUPFAM" id="SSF52266">
    <property type="entry name" value="SGNH hydrolase"/>
    <property type="match status" value="1"/>
</dbReference>
<keyword evidence="1" id="KW-1133">Transmembrane helix</keyword>
<dbReference type="PANTHER" id="PTHR30383:SF24">
    <property type="entry name" value="THIOESTERASE 1_PROTEASE 1_LYSOPHOSPHOLIPASE L1"/>
    <property type="match status" value="1"/>
</dbReference>
<dbReference type="Gene3D" id="3.40.50.1110">
    <property type="entry name" value="SGNH hydrolase"/>
    <property type="match status" value="1"/>
</dbReference>
<dbReference type="GO" id="GO:0004622">
    <property type="term" value="F:phosphatidylcholine lysophospholipase activity"/>
    <property type="evidence" value="ECO:0007669"/>
    <property type="project" value="TreeGrafter"/>
</dbReference>
<evidence type="ECO:0000313" key="4">
    <source>
        <dbReference type="Proteomes" id="UP000051562"/>
    </source>
</evidence>
<reference evidence="3 4" key="1">
    <citation type="submission" date="2015-10" db="EMBL/GenBank/DDBJ databases">
        <title>Draft genome of Bosea thiooxidans.</title>
        <authorList>
            <person name="Wang X."/>
        </authorList>
    </citation>
    <scope>NUCLEOTIDE SEQUENCE [LARGE SCALE GENOMIC DNA]</scope>
    <source>
        <strain evidence="3 4">CGMCC 9174</strain>
    </source>
</reference>
<dbReference type="STRING" id="53254.SAMN05660750_04917"/>
<feature type="transmembrane region" description="Helical" evidence="1">
    <location>
        <begin position="37"/>
        <end position="60"/>
    </location>
</feature>
<dbReference type="AlphaFoldDB" id="A0A0Q3SR94"/>
<protein>
    <recommendedName>
        <fullName evidence="2">SGNH hydrolase-type esterase domain-containing protein</fullName>
    </recommendedName>
</protein>
<accession>A0A0Q3SR94</accession>
<name>A0A0Q3SR94_9HYPH</name>
<dbReference type="CDD" id="cd01822">
    <property type="entry name" value="Lysophospholipase_L1_like"/>
    <property type="match status" value="1"/>
</dbReference>
<evidence type="ECO:0000259" key="2">
    <source>
        <dbReference type="Pfam" id="PF13472"/>
    </source>
</evidence>
<dbReference type="PROSITE" id="PS01098">
    <property type="entry name" value="LIPASE_GDSL_SER"/>
    <property type="match status" value="1"/>
</dbReference>
<evidence type="ECO:0000313" key="3">
    <source>
        <dbReference type="EMBL" id="KQK27978.1"/>
    </source>
</evidence>
<sequence length="261" mass="27673">MILTYASIAVPVGTPSSRPQRACEAPRRGLRRYGRGFALVQSAAAIFAMALLFLLGSHAMANAQASSSSPAAARSLKLVVFGDSLSAGYNLPGSAAFPAVLEQALRQKGVAVEIVNAGVSGDTTQGGLERLDWSVPDGTDGVILELGANDALRGVDPDQTRKALEAMITRLKERGIPVMLAGMYAPRNLGADYAKRFDAIHRELAEKHGLVLYPFFLEGIAGDRTLNQADGLHPTAEGVNVIVRNILPTVERFIASLPPRS</sequence>
<dbReference type="PANTHER" id="PTHR30383">
    <property type="entry name" value="THIOESTERASE 1/PROTEASE 1/LYSOPHOSPHOLIPASE L1"/>
    <property type="match status" value="1"/>
</dbReference>
<keyword evidence="1" id="KW-0472">Membrane</keyword>
<dbReference type="InterPro" id="IPR036514">
    <property type="entry name" value="SGNH_hydro_sf"/>
</dbReference>
<gene>
    <name evidence="3" type="ORF">ARD30_23815</name>
</gene>
<dbReference type="InterPro" id="IPR051532">
    <property type="entry name" value="Ester_Hydrolysis_Enzymes"/>
</dbReference>
<dbReference type="Proteomes" id="UP000051562">
    <property type="component" value="Unassembled WGS sequence"/>
</dbReference>
<comment type="caution">
    <text evidence="3">The sequence shown here is derived from an EMBL/GenBank/DDBJ whole genome shotgun (WGS) entry which is preliminary data.</text>
</comment>
<dbReference type="InterPro" id="IPR008265">
    <property type="entry name" value="Lipase_GDSL_AS"/>
</dbReference>
<dbReference type="GO" id="GO:0006629">
    <property type="term" value="P:lipid metabolic process"/>
    <property type="evidence" value="ECO:0007669"/>
    <property type="project" value="InterPro"/>
</dbReference>
<keyword evidence="1" id="KW-0812">Transmembrane</keyword>
<dbReference type="EMBL" id="LMAR01000083">
    <property type="protein sequence ID" value="KQK27978.1"/>
    <property type="molecule type" value="Genomic_DNA"/>
</dbReference>
<keyword evidence="4" id="KW-1185">Reference proteome</keyword>
<organism evidence="3 4">
    <name type="scientific">Bosea thiooxidans</name>
    <dbReference type="NCBI Taxonomy" id="53254"/>
    <lineage>
        <taxon>Bacteria</taxon>
        <taxon>Pseudomonadati</taxon>
        <taxon>Pseudomonadota</taxon>
        <taxon>Alphaproteobacteria</taxon>
        <taxon>Hyphomicrobiales</taxon>
        <taxon>Boseaceae</taxon>
        <taxon>Bosea</taxon>
    </lineage>
</organism>
<proteinExistence type="predicted"/>
<evidence type="ECO:0000256" key="1">
    <source>
        <dbReference type="SAM" id="Phobius"/>
    </source>
</evidence>
<dbReference type="Pfam" id="PF13472">
    <property type="entry name" value="Lipase_GDSL_2"/>
    <property type="match status" value="1"/>
</dbReference>
<feature type="domain" description="SGNH hydrolase-type esterase" evidence="2">
    <location>
        <begin position="80"/>
        <end position="238"/>
    </location>
</feature>
<dbReference type="InterPro" id="IPR013830">
    <property type="entry name" value="SGNH_hydro"/>
</dbReference>